<accession>A0A401STM7</accession>
<evidence type="ECO:0000256" key="4">
    <source>
        <dbReference type="ARBA" id="ARBA00023054"/>
    </source>
</evidence>
<dbReference type="PANTHER" id="PTHR21502:SF5">
    <property type="entry name" value="CILIUM ASSEMBLY PROTEIN DZIP1"/>
    <property type="match status" value="1"/>
</dbReference>
<dbReference type="GO" id="GO:0005737">
    <property type="term" value="C:cytoplasm"/>
    <property type="evidence" value="ECO:0007669"/>
    <property type="project" value="TreeGrafter"/>
</dbReference>
<dbReference type="STRING" id="137246.A0A401STM7"/>
<evidence type="ECO:0000256" key="2">
    <source>
        <dbReference type="ARBA" id="ARBA00004120"/>
    </source>
</evidence>
<keyword evidence="7" id="KW-0479">Metal-binding</keyword>
<evidence type="ECO:0000256" key="6">
    <source>
        <dbReference type="ARBA" id="ARBA00023273"/>
    </source>
</evidence>
<evidence type="ECO:0000256" key="3">
    <source>
        <dbReference type="ARBA" id="ARBA00009131"/>
    </source>
</evidence>
<organism evidence="10 11">
    <name type="scientific">Chiloscyllium punctatum</name>
    <name type="common">Brownbanded bambooshark</name>
    <name type="synonym">Hemiscyllium punctatum</name>
    <dbReference type="NCBI Taxonomy" id="137246"/>
    <lineage>
        <taxon>Eukaryota</taxon>
        <taxon>Metazoa</taxon>
        <taxon>Chordata</taxon>
        <taxon>Craniata</taxon>
        <taxon>Vertebrata</taxon>
        <taxon>Chondrichthyes</taxon>
        <taxon>Elasmobranchii</taxon>
        <taxon>Galeomorphii</taxon>
        <taxon>Galeoidea</taxon>
        <taxon>Orectolobiformes</taxon>
        <taxon>Hemiscylliidae</taxon>
        <taxon>Chiloscyllium</taxon>
    </lineage>
</organism>
<evidence type="ECO:0000256" key="7">
    <source>
        <dbReference type="PROSITE-ProRule" id="PRU00042"/>
    </source>
</evidence>
<feature type="coiled-coil region" evidence="8">
    <location>
        <begin position="267"/>
        <end position="351"/>
    </location>
</feature>
<evidence type="ECO:0000256" key="1">
    <source>
        <dbReference type="ARBA" id="ARBA00004114"/>
    </source>
</evidence>
<keyword evidence="7" id="KW-0862">Zinc</keyword>
<feature type="domain" description="C2H2-type" evidence="9">
    <location>
        <begin position="179"/>
        <end position="207"/>
    </location>
</feature>
<dbReference type="GO" id="GO:0036064">
    <property type="term" value="C:ciliary basal body"/>
    <property type="evidence" value="ECO:0007669"/>
    <property type="project" value="TreeGrafter"/>
</dbReference>
<dbReference type="GO" id="GO:0060271">
    <property type="term" value="P:cilium assembly"/>
    <property type="evidence" value="ECO:0007669"/>
    <property type="project" value="UniProtKB-ARBA"/>
</dbReference>
<keyword evidence="6" id="KW-0966">Cell projection</keyword>
<evidence type="ECO:0000256" key="8">
    <source>
        <dbReference type="SAM" id="Coils"/>
    </source>
</evidence>
<dbReference type="InterPro" id="IPR032714">
    <property type="entry name" value="DZIP1_N"/>
</dbReference>
<comment type="subcellular location">
    <subcellularLocation>
        <location evidence="2">Cytoplasm</location>
        <location evidence="2">Cytoskeleton</location>
        <location evidence="2">Cilium basal body</location>
    </subcellularLocation>
    <subcellularLocation>
        <location evidence="1">Cytoplasm</location>
        <location evidence="1">Cytoskeleton</location>
        <location evidence="1">Microtubule organizing center</location>
        <location evidence="1">Centrosome</location>
        <location evidence="1">Centriole</location>
    </subcellularLocation>
</comment>
<dbReference type="PANTHER" id="PTHR21502">
    <property type="entry name" value="ZINC FINGER PROTEIN DZIP1"/>
    <property type="match status" value="1"/>
</dbReference>
<dbReference type="PROSITE" id="PS50157">
    <property type="entry name" value="ZINC_FINGER_C2H2_2"/>
    <property type="match status" value="1"/>
</dbReference>
<dbReference type="Proteomes" id="UP000287033">
    <property type="component" value="Unassembled WGS sequence"/>
</dbReference>
<keyword evidence="5" id="KW-0206">Cytoskeleton</keyword>
<evidence type="ECO:0000256" key="5">
    <source>
        <dbReference type="ARBA" id="ARBA00023212"/>
    </source>
</evidence>
<proteinExistence type="inferred from homology"/>
<evidence type="ECO:0000259" key="9">
    <source>
        <dbReference type="PROSITE" id="PS50157"/>
    </source>
</evidence>
<gene>
    <name evidence="10" type="ORF">chiPu_0012215</name>
</gene>
<dbReference type="InterPro" id="IPR051241">
    <property type="entry name" value="DZIP_RILPL"/>
</dbReference>
<sequence>MWLNGSPAVHFSHDPLADSIPLQTASTLGVHGGQLPLFKFKPRHETINWRRISAIDVDRVAHELDFVTLQENIMNITFCKMDAEKCPYCQNPLDSTLLKIFRLAQLTIEYLLHSQEYLTANLQMYEEKLQASEFGKEQIKKELCNLSDEMKSQKQECKRRKQIISSQQMMIQSGANNYYKCPYCDKTFMNSFFLQSHIQRRHPNNSDVEMQKRNHSDKIQDEINQLKKQLQHTQSQLEAEKQLYFKTHSQELEKRTMKENETTKNFERWKEEEKKKLNSEMEKMKEVLAEEFKEMTEKNAALERELLQIKHTSIQLKSSLGALKNEHEHNIQEESRRYQQEVKDLKNILKKQVC</sequence>
<feature type="coiled-coil region" evidence="8">
    <location>
        <begin position="216"/>
        <end position="243"/>
    </location>
</feature>
<dbReference type="PROSITE" id="PS00028">
    <property type="entry name" value="ZINC_FINGER_C2H2_1"/>
    <property type="match status" value="1"/>
</dbReference>
<keyword evidence="5" id="KW-0963">Cytoplasm</keyword>
<keyword evidence="7" id="KW-0863">Zinc-finger</keyword>
<dbReference type="Pfam" id="PF13815">
    <property type="entry name" value="Dzip-like_N"/>
    <property type="match status" value="1"/>
</dbReference>
<dbReference type="Gene3D" id="3.30.160.60">
    <property type="entry name" value="Classic Zinc Finger"/>
    <property type="match status" value="1"/>
</dbReference>
<dbReference type="InterPro" id="IPR013087">
    <property type="entry name" value="Znf_C2H2_type"/>
</dbReference>
<keyword evidence="11" id="KW-1185">Reference proteome</keyword>
<comment type="caution">
    <text evidence="10">The sequence shown here is derived from an EMBL/GenBank/DDBJ whole genome shotgun (WGS) entry which is preliminary data.</text>
</comment>
<evidence type="ECO:0000313" key="11">
    <source>
        <dbReference type="Proteomes" id="UP000287033"/>
    </source>
</evidence>
<dbReference type="OMA" id="ASSYYKC"/>
<dbReference type="GO" id="GO:0008270">
    <property type="term" value="F:zinc ion binding"/>
    <property type="evidence" value="ECO:0007669"/>
    <property type="project" value="UniProtKB-KW"/>
</dbReference>
<reference evidence="10 11" key="1">
    <citation type="journal article" date="2018" name="Nat. Ecol. Evol.">
        <title>Shark genomes provide insights into elasmobranch evolution and the origin of vertebrates.</title>
        <authorList>
            <person name="Hara Y"/>
            <person name="Yamaguchi K"/>
            <person name="Onimaru K"/>
            <person name="Kadota M"/>
            <person name="Koyanagi M"/>
            <person name="Keeley SD"/>
            <person name="Tatsumi K"/>
            <person name="Tanaka K"/>
            <person name="Motone F"/>
            <person name="Kageyama Y"/>
            <person name="Nozu R"/>
            <person name="Adachi N"/>
            <person name="Nishimura O"/>
            <person name="Nakagawa R"/>
            <person name="Tanegashima C"/>
            <person name="Kiyatake I"/>
            <person name="Matsumoto R"/>
            <person name="Murakumo K"/>
            <person name="Nishida K"/>
            <person name="Terakita A"/>
            <person name="Kuratani S"/>
            <person name="Sato K"/>
            <person name="Hyodo S Kuraku.S."/>
        </authorList>
    </citation>
    <scope>NUCLEOTIDE SEQUENCE [LARGE SCALE GENOMIC DNA]</scope>
</reference>
<dbReference type="AlphaFoldDB" id="A0A401STM7"/>
<keyword evidence="4 8" id="KW-0175">Coiled coil</keyword>
<dbReference type="SMART" id="SM00355">
    <property type="entry name" value="ZnF_C2H2"/>
    <property type="match status" value="1"/>
</dbReference>
<name>A0A401STM7_CHIPU</name>
<dbReference type="GO" id="GO:0005814">
    <property type="term" value="C:centriole"/>
    <property type="evidence" value="ECO:0007669"/>
    <property type="project" value="UniProtKB-SubCell"/>
</dbReference>
<dbReference type="EMBL" id="BEZZ01000540">
    <property type="protein sequence ID" value="GCC33745.1"/>
    <property type="molecule type" value="Genomic_DNA"/>
</dbReference>
<protein>
    <recommendedName>
        <fullName evidence="9">C2H2-type domain-containing protein</fullName>
    </recommendedName>
</protein>
<evidence type="ECO:0000313" key="10">
    <source>
        <dbReference type="EMBL" id="GCC33745.1"/>
    </source>
</evidence>
<comment type="similarity">
    <text evidence="3">Belongs to the DZIP C2H2-type zinc-finger protein family.</text>
</comment>
<dbReference type="OrthoDB" id="515971at2759"/>